<keyword evidence="9" id="KW-0046">Antibiotic resistance</keyword>
<keyword evidence="6 10" id="KW-0812">Transmembrane</keyword>
<dbReference type="InterPro" id="IPR048279">
    <property type="entry name" value="MdtK-like"/>
</dbReference>
<dbReference type="GO" id="GO:0005886">
    <property type="term" value="C:plasma membrane"/>
    <property type="evidence" value="ECO:0007669"/>
    <property type="project" value="UniProtKB-SubCell"/>
</dbReference>
<evidence type="ECO:0000256" key="5">
    <source>
        <dbReference type="ARBA" id="ARBA00022475"/>
    </source>
</evidence>
<comment type="similarity">
    <text evidence="2">Belongs to the multi antimicrobial extrusion (MATE) (TC 2.A.66.1) family. MepA subfamily.</text>
</comment>
<gene>
    <name evidence="11" type="ORF">H9873_10290</name>
</gene>
<protein>
    <recommendedName>
        <fullName evidence="3">Multidrug export protein MepA</fullName>
    </recommendedName>
</protein>
<keyword evidence="8 10" id="KW-0472">Membrane</keyword>
<feature type="transmembrane region" description="Helical" evidence="10">
    <location>
        <begin position="67"/>
        <end position="90"/>
    </location>
</feature>
<dbReference type="Pfam" id="PF01554">
    <property type="entry name" value="MatE"/>
    <property type="match status" value="2"/>
</dbReference>
<evidence type="ECO:0000256" key="10">
    <source>
        <dbReference type="SAM" id="Phobius"/>
    </source>
</evidence>
<evidence type="ECO:0000256" key="9">
    <source>
        <dbReference type="ARBA" id="ARBA00023251"/>
    </source>
</evidence>
<name>A0A9D1RBA0_9FIRM</name>
<evidence type="ECO:0000256" key="4">
    <source>
        <dbReference type="ARBA" id="ARBA00022448"/>
    </source>
</evidence>
<proteinExistence type="inferred from homology"/>
<evidence type="ECO:0000256" key="7">
    <source>
        <dbReference type="ARBA" id="ARBA00022989"/>
    </source>
</evidence>
<dbReference type="CDD" id="cd13143">
    <property type="entry name" value="MATE_MepA_like"/>
    <property type="match status" value="1"/>
</dbReference>
<dbReference type="GO" id="GO:0015297">
    <property type="term" value="F:antiporter activity"/>
    <property type="evidence" value="ECO:0007669"/>
    <property type="project" value="InterPro"/>
</dbReference>
<dbReference type="PIRSF" id="PIRSF006603">
    <property type="entry name" value="DinF"/>
    <property type="match status" value="1"/>
</dbReference>
<dbReference type="PANTHER" id="PTHR43823">
    <property type="entry name" value="SPORULATION PROTEIN YKVU"/>
    <property type="match status" value="1"/>
</dbReference>
<evidence type="ECO:0000256" key="6">
    <source>
        <dbReference type="ARBA" id="ARBA00022692"/>
    </source>
</evidence>
<dbReference type="NCBIfam" id="TIGR00797">
    <property type="entry name" value="matE"/>
    <property type="match status" value="1"/>
</dbReference>
<evidence type="ECO:0000313" key="12">
    <source>
        <dbReference type="Proteomes" id="UP000824263"/>
    </source>
</evidence>
<comment type="subcellular location">
    <subcellularLocation>
        <location evidence="1">Cell membrane</location>
        <topology evidence="1">Multi-pass membrane protein</topology>
    </subcellularLocation>
</comment>
<evidence type="ECO:0000256" key="3">
    <source>
        <dbReference type="ARBA" id="ARBA00022106"/>
    </source>
</evidence>
<evidence type="ECO:0000256" key="1">
    <source>
        <dbReference type="ARBA" id="ARBA00004651"/>
    </source>
</evidence>
<feature type="transmembrane region" description="Helical" evidence="10">
    <location>
        <begin position="369"/>
        <end position="390"/>
    </location>
</feature>
<reference evidence="11" key="1">
    <citation type="journal article" date="2021" name="PeerJ">
        <title>Extensive microbial diversity within the chicken gut microbiome revealed by metagenomics and culture.</title>
        <authorList>
            <person name="Gilroy R."/>
            <person name="Ravi A."/>
            <person name="Getino M."/>
            <person name="Pursley I."/>
            <person name="Horton D.L."/>
            <person name="Alikhan N.F."/>
            <person name="Baker D."/>
            <person name="Gharbi K."/>
            <person name="Hall N."/>
            <person name="Watson M."/>
            <person name="Adriaenssens E.M."/>
            <person name="Foster-Nyarko E."/>
            <person name="Jarju S."/>
            <person name="Secka A."/>
            <person name="Antonio M."/>
            <person name="Oren A."/>
            <person name="Chaudhuri R.R."/>
            <person name="La Ragione R."/>
            <person name="Hildebrand F."/>
            <person name="Pallen M.J."/>
        </authorList>
    </citation>
    <scope>NUCLEOTIDE SEQUENCE</scope>
    <source>
        <strain evidence="11">ChiSxjej1B13-11762</strain>
    </source>
</reference>
<feature type="transmembrane region" description="Helical" evidence="10">
    <location>
        <begin position="142"/>
        <end position="162"/>
    </location>
</feature>
<feature type="transmembrane region" description="Helical" evidence="10">
    <location>
        <begin position="297"/>
        <end position="321"/>
    </location>
</feature>
<dbReference type="PANTHER" id="PTHR43823:SF3">
    <property type="entry name" value="MULTIDRUG EXPORT PROTEIN MEPA"/>
    <property type="match status" value="1"/>
</dbReference>
<dbReference type="EMBL" id="DXGF01000183">
    <property type="protein sequence ID" value="HIW84694.1"/>
    <property type="molecule type" value="Genomic_DNA"/>
</dbReference>
<comment type="caution">
    <text evidence="11">The sequence shown here is derived from an EMBL/GenBank/DDBJ whole genome shotgun (WGS) entry which is preliminary data.</text>
</comment>
<keyword evidence="7 10" id="KW-1133">Transmembrane helix</keyword>
<dbReference type="GO" id="GO:0046677">
    <property type="term" value="P:response to antibiotic"/>
    <property type="evidence" value="ECO:0007669"/>
    <property type="project" value="UniProtKB-KW"/>
</dbReference>
<dbReference type="InterPro" id="IPR002528">
    <property type="entry name" value="MATE_fam"/>
</dbReference>
<keyword evidence="4" id="KW-0813">Transport</keyword>
<sequence>MLVSSLYNIVDQIFIGQGVGYLGNAATNVSYPLTTICLAISLLIGVGSASQFSLYLGAKEKEKAEAVVGNGIAMMLTFGILYMVLIEIFLHPLLLAFGATAENLPYAETYSRIIALGMPFQVVTTSMSNLIRADGSPKYSMICMLIGAIANTILDPIFIFIFDLGVAGAAWATIIGQFLSFLAAIVYVRRFQSVQLRLADIRLNIRQSIHTASLGMSNSLNQVAITFVQIVLNNSLTYYGAMSEYGKDIPLAACGIVMKTNAILLAIIIGISQGSQPILGFNYGAKQYDRVRSTYKLAITCNLIVSAAGFILFQFFPYQIISLFGTGDAAYYEFSIRFMRTFLFMVIINGVTLLSSNFFAAIGKPIKGLLLSMTRQVFFLIPLVLILPLFFGLDGILYSAPVSDVMAFLVSVAVISRELRRMKKLEQGES</sequence>
<organism evidence="11 12">
    <name type="scientific">Candidatus Dorea gallistercoris</name>
    <dbReference type="NCBI Taxonomy" id="2838542"/>
    <lineage>
        <taxon>Bacteria</taxon>
        <taxon>Bacillati</taxon>
        <taxon>Bacillota</taxon>
        <taxon>Clostridia</taxon>
        <taxon>Lachnospirales</taxon>
        <taxon>Lachnospiraceae</taxon>
        <taxon>Dorea</taxon>
    </lineage>
</organism>
<feature type="transmembrane region" description="Helical" evidence="10">
    <location>
        <begin position="168"/>
        <end position="188"/>
    </location>
</feature>
<evidence type="ECO:0000313" key="11">
    <source>
        <dbReference type="EMBL" id="HIW84694.1"/>
    </source>
</evidence>
<feature type="transmembrane region" description="Helical" evidence="10">
    <location>
        <begin position="341"/>
        <end position="362"/>
    </location>
</feature>
<dbReference type="InterPro" id="IPR051327">
    <property type="entry name" value="MATE_MepA_subfamily"/>
</dbReference>
<dbReference type="InterPro" id="IPR045070">
    <property type="entry name" value="MATE_MepA-like"/>
</dbReference>
<dbReference type="AlphaFoldDB" id="A0A9D1RBA0"/>
<evidence type="ECO:0000256" key="2">
    <source>
        <dbReference type="ARBA" id="ARBA00008417"/>
    </source>
</evidence>
<reference evidence="11" key="2">
    <citation type="submission" date="2021-04" db="EMBL/GenBank/DDBJ databases">
        <authorList>
            <person name="Gilroy R."/>
        </authorList>
    </citation>
    <scope>NUCLEOTIDE SEQUENCE</scope>
    <source>
        <strain evidence="11">ChiSxjej1B13-11762</strain>
    </source>
</reference>
<feature type="transmembrane region" description="Helical" evidence="10">
    <location>
        <begin position="31"/>
        <end position="55"/>
    </location>
</feature>
<evidence type="ECO:0000256" key="8">
    <source>
        <dbReference type="ARBA" id="ARBA00023136"/>
    </source>
</evidence>
<dbReference type="GO" id="GO:0042910">
    <property type="term" value="F:xenobiotic transmembrane transporter activity"/>
    <property type="evidence" value="ECO:0007669"/>
    <property type="project" value="InterPro"/>
</dbReference>
<keyword evidence="5" id="KW-1003">Cell membrane</keyword>
<dbReference type="Proteomes" id="UP000824263">
    <property type="component" value="Unassembled WGS sequence"/>
</dbReference>
<accession>A0A9D1RBA0</accession>
<feature type="transmembrane region" description="Helical" evidence="10">
    <location>
        <begin position="110"/>
        <end position="130"/>
    </location>
</feature>